<keyword evidence="9 14" id="KW-1133">Transmembrane helix</keyword>
<dbReference type="PANTHER" id="PTHR39476">
    <property type="entry name" value="NADH:UBIQUINONE OXIDOREDUCTASE 6.6KD SUBUNIT"/>
    <property type="match status" value="1"/>
</dbReference>
<dbReference type="InterPro" id="IPR009866">
    <property type="entry name" value="NADH_UbQ_OxRdtase_NDUFB4_su"/>
</dbReference>
<dbReference type="OrthoDB" id="15108at2759"/>
<proteinExistence type="inferred from homology"/>
<name>A0A4Z1P1Z4_9PEZI</name>
<evidence type="ECO:0000256" key="10">
    <source>
        <dbReference type="ARBA" id="ARBA00023128"/>
    </source>
</evidence>
<evidence type="ECO:0000256" key="1">
    <source>
        <dbReference type="ARBA" id="ARBA00004434"/>
    </source>
</evidence>
<evidence type="ECO:0000256" key="12">
    <source>
        <dbReference type="ARBA" id="ARBA00030212"/>
    </source>
</evidence>
<evidence type="ECO:0000256" key="14">
    <source>
        <dbReference type="SAM" id="Phobius"/>
    </source>
</evidence>
<evidence type="ECO:0000256" key="13">
    <source>
        <dbReference type="ARBA" id="ARBA00030987"/>
    </source>
</evidence>
<evidence type="ECO:0000256" key="5">
    <source>
        <dbReference type="ARBA" id="ARBA00022660"/>
    </source>
</evidence>
<keyword evidence="10" id="KW-0496">Mitochondrion</keyword>
<dbReference type="STRING" id="86259.A0A4Z1P1Z4"/>
<evidence type="ECO:0000256" key="3">
    <source>
        <dbReference type="ARBA" id="ARBA00018681"/>
    </source>
</evidence>
<accession>A0A4Z1P1Z4</accession>
<dbReference type="Proteomes" id="UP000298493">
    <property type="component" value="Unassembled WGS sequence"/>
</dbReference>
<evidence type="ECO:0000256" key="8">
    <source>
        <dbReference type="ARBA" id="ARBA00022982"/>
    </source>
</evidence>
<evidence type="ECO:0000313" key="16">
    <source>
        <dbReference type="Proteomes" id="UP000298493"/>
    </source>
</evidence>
<evidence type="ECO:0000256" key="6">
    <source>
        <dbReference type="ARBA" id="ARBA00022692"/>
    </source>
</evidence>
<organism evidence="15 16">
    <name type="scientific">Venturia nashicola</name>
    <dbReference type="NCBI Taxonomy" id="86259"/>
    <lineage>
        <taxon>Eukaryota</taxon>
        <taxon>Fungi</taxon>
        <taxon>Dikarya</taxon>
        <taxon>Ascomycota</taxon>
        <taxon>Pezizomycotina</taxon>
        <taxon>Dothideomycetes</taxon>
        <taxon>Pleosporomycetidae</taxon>
        <taxon>Venturiales</taxon>
        <taxon>Venturiaceae</taxon>
        <taxon>Venturia</taxon>
    </lineage>
</organism>
<dbReference type="AlphaFoldDB" id="A0A4Z1P1Z4"/>
<dbReference type="EMBL" id="SNSC02000015">
    <property type="protein sequence ID" value="TID18069.1"/>
    <property type="molecule type" value="Genomic_DNA"/>
</dbReference>
<comment type="caution">
    <text evidence="15">The sequence shown here is derived from an EMBL/GenBank/DDBJ whole genome shotgun (WGS) entry which is preliminary data.</text>
</comment>
<dbReference type="PANTHER" id="PTHR39476:SF1">
    <property type="entry name" value="NADH DEHYDROGENASE [UBIQUINONE] 1 BETA SUBCOMPLEX SUBUNIT 4"/>
    <property type="match status" value="1"/>
</dbReference>
<gene>
    <name evidence="15" type="ORF">E6O75_ATG10714</name>
</gene>
<evidence type="ECO:0000256" key="7">
    <source>
        <dbReference type="ARBA" id="ARBA00022792"/>
    </source>
</evidence>
<evidence type="ECO:0000256" key="2">
    <source>
        <dbReference type="ARBA" id="ARBA00007260"/>
    </source>
</evidence>
<comment type="subcellular location">
    <subcellularLocation>
        <location evidence="1">Mitochondrion inner membrane</location>
        <topology evidence="1">Single-pass membrane protein</topology>
    </subcellularLocation>
</comment>
<keyword evidence="11 14" id="KW-0472">Membrane</keyword>
<evidence type="ECO:0000256" key="9">
    <source>
        <dbReference type="ARBA" id="ARBA00022989"/>
    </source>
</evidence>
<comment type="similarity">
    <text evidence="2">Belongs to the complex I NDUFB4 subunit family.</text>
</comment>
<keyword evidence="6 14" id="KW-0812">Transmembrane</keyword>
<keyword evidence="16" id="KW-1185">Reference proteome</keyword>
<keyword evidence="8" id="KW-0249">Electron transport</keyword>
<evidence type="ECO:0000256" key="11">
    <source>
        <dbReference type="ARBA" id="ARBA00023136"/>
    </source>
</evidence>
<keyword evidence="7" id="KW-0999">Mitochondrion inner membrane</keyword>
<keyword evidence="5" id="KW-0679">Respiratory chain</keyword>
<sequence length="81" mass="9422">MRPTLSRMAGHANTVHMDPALIKYANNSVNRYKHFRWTPRTAWISFAYVVAVPSIIGYVAYWSDGKYDMRGKRKGDTIVEW</sequence>
<evidence type="ECO:0000313" key="15">
    <source>
        <dbReference type="EMBL" id="TID18069.1"/>
    </source>
</evidence>
<evidence type="ECO:0000256" key="4">
    <source>
        <dbReference type="ARBA" id="ARBA00022448"/>
    </source>
</evidence>
<reference evidence="15 16" key="1">
    <citation type="submission" date="2019-04" db="EMBL/GenBank/DDBJ databases">
        <title>High contiguity whole genome sequence and gene annotation resource for two Venturia nashicola isolates.</title>
        <authorList>
            <person name="Prokchorchik M."/>
            <person name="Won K."/>
            <person name="Lee Y."/>
            <person name="Choi E.D."/>
            <person name="Segonzac C."/>
            <person name="Sohn K.H."/>
        </authorList>
    </citation>
    <scope>NUCLEOTIDE SEQUENCE [LARGE SCALE GENOMIC DNA]</scope>
    <source>
        <strain evidence="15 16">PRI2</strain>
    </source>
</reference>
<feature type="transmembrane region" description="Helical" evidence="14">
    <location>
        <begin position="42"/>
        <end position="63"/>
    </location>
</feature>
<dbReference type="Pfam" id="PF07225">
    <property type="entry name" value="NDUF_B4"/>
    <property type="match status" value="1"/>
</dbReference>
<keyword evidence="4" id="KW-0813">Transport</keyword>
<protein>
    <recommendedName>
        <fullName evidence="3">NADH dehydrogenase [ubiquinone] 1 beta subcomplex subunit 4</fullName>
    </recommendedName>
    <alternativeName>
        <fullName evidence="12">Complex I-B15</fullName>
    </alternativeName>
    <alternativeName>
        <fullName evidence="13">NADH-ubiquinone oxidoreductase B15 subunit</fullName>
    </alternativeName>
</protein>
<dbReference type="GO" id="GO:0005743">
    <property type="term" value="C:mitochondrial inner membrane"/>
    <property type="evidence" value="ECO:0007669"/>
    <property type="project" value="UniProtKB-SubCell"/>
</dbReference>